<gene>
    <name evidence="1" type="ORF">LCGC14_1483310</name>
</gene>
<dbReference type="InterPro" id="IPR013320">
    <property type="entry name" value="ConA-like_dom_sf"/>
</dbReference>
<proteinExistence type="predicted"/>
<dbReference type="EMBL" id="LAZR01010574">
    <property type="protein sequence ID" value="KKM66227.1"/>
    <property type="molecule type" value="Genomic_DNA"/>
</dbReference>
<protein>
    <recommendedName>
        <fullName evidence="2">DUF2341 domain-containing protein</fullName>
    </recommendedName>
</protein>
<dbReference type="SUPFAM" id="SSF49899">
    <property type="entry name" value="Concanavalin A-like lectins/glucanases"/>
    <property type="match status" value="1"/>
</dbReference>
<evidence type="ECO:0008006" key="2">
    <source>
        <dbReference type="Google" id="ProtNLM"/>
    </source>
</evidence>
<feature type="non-terminal residue" evidence="1">
    <location>
        <position position="1248"/>
    </location>
</feature>
<accession>A0A0F9MAP0</accession>
<dbReference type="AlphaFoldDB" id="A0A0F9MAP0"/>
<comment type="caution">
    <text evidence="1">The sequence shown here is derived from an EMBL/GenBank/DDBJ whole genome shotgun (WGS) entry which is preliminary data.</text>
</comment>
<name>A0A0F9MAP0_9ZZZZ</name>
<dbReference type="Gene3D" id="2.60.120.200">
    <property type="match status" value="1"/>
</dbReference>
<reference evidence="1" key="1">
    <citation type="journal article" date="2015" name="Nature">
        <title>Complex archaea that bridge the gap between prokaryotes and eukaryotes.</title>
        <authorList>
            <person name="Spang A."/>
            <person name="Saw J.H."/>
            <person name="Jorgensen S.L."/>
            <person name="Zaremba-Niedzwiedzka K."/>
            <person name="Martijn J."/>
            <person name="Lind A.E."/>
            <person name="van Eijk R."/>
            <person name="Schleper C."/>
            <person name="Guy L."/>
            <person name="Ettema T.J."/>
        </authorList>
    </citation>
    <scope>NUCLEOTIDE SEQUENCE</scope>
</reference>
<sequence>MIKKKVLKLKHRFSTIFLLFITLSSIFTIFPKNSINLENVILDDGKNSEDEVKEPFVSTIGAAQWWNSSFEYRRLINITNTHELFTNFITSVNFNYKNLVDAGKLNQSLKDIRIVENGLLKRYYIEMDFPVKSNATIWFETDSAPGLENDTYLYYGNNNTGFASSYLMNKNPDGLIWYKFEEIIGGEVVDSMGNYNATVNGPITSADSAVGSSSLLFDGSNDYLAIKDLSFNTPNGLTEFTVSAFFKTSGSGGYSNNWAIFDFDRSEHFNFYVRGDGGLGFSSFANGWDETSNWDPNEDPYQDNNYDDFNTPTNGLNDNAWHFGSALYDGTDKVLYIDDGVEDARNDNAHNGLGIGDTTLRYGIIGDGSEATSEGTPRNNIYYNGLLDEIRFFEEALSPERIEWIAKDFTLLTQLNEEQEKRTTITVIAKDIDGKVIPGLEIFMYNLTGENYLGTTGDLGRVEFPDVKRENYIITANYSIFNGTHTFEEVVFNSSNYNVVYDFSGLGDFHTVYINTSLWSIDFEIEDWNDEPMGFGYVLVYNKTDYTDRIANLTLNKEFGTQTFRWINFSQDAAYSYEIYYDNADYEKQHTLVNRSIVNRTDYLSKKVVTIPTILVNQTNRLVKDLQNYLVQEKVYASGSNESHIGNTKIINTTITLNKMDDSLDWINVYSIDAYNNISINPIYSEIYLTETSDIIELNITELADAYGLLIDILGTNATDVCNGTIDIKYSEAYNQYIKVNMSKLVIKVYDGKGIWSSVYGNVYINVINGTSGAEIITLLTNDEGIAKGQLNSDLGFWYINYNRSSAQVYNFSLTYSGALRAFNVSSSQYTTPPGTYLTEFNYTLTINSTIEFRIQTSIADFQTAFQNKVWDTNKQWGSTFNFSIRFMNTDNGGTNWNPISDPDFVNWEITDLLGDIVYDTGAMSNVGSGYFNYTIDSGNLIGDNQYYFTVNGGKTGYQDPSPTLFLFTVEAKTTTIGVYNTNDLITSLGGNVTQYYGEQLNITVLYRSDSINLEEAIVSYEWQFTDNPITIAESPAGEYSFVINTSIADVGTYQLRINTEKENYSSFQNYRFDVTIINRPTTLNGDESLHLISKTIWVREAYNFIFEYEDIFNAPHVKLTDLDQAYYQWYKISNGSIVGVISDVIDLVEGPNSTHILDFNTAFRDVGDYALFVTVQKNNYDVRTALIDLTVKKRIISWDLTATNLVQSEIRVDQGEIIVIEFTLTDLAESVGQQAITGATVLLRLGS</sequence>
<evidence type="ECO:0000313" key="1">
    <source>
        <dbReference type="EMBL" id="KKM66227.1"/>
    </source>
</evidence>
<organism evidence="1">
    <name type="scientific">marine sediment metagenome</name>
    <dbReference type="NCBI Taxonomy" id="412755"/>
    <lineage>
        <taxon>unclassified sequences</taxon>
        <taxon>metagenomes</taxon>
        <taxon>ecological metagenomes</taxon>
    </lineage>
</organism>